<dbReference type="Pfam" id="PF08284">
    <property type="entry name" value="RVP_2"/>
    <property type="match status" value="1"/>
</dbReference>
<accession>A0AAE0AAY7</accession>
<organism evidence="2 3">
    <name type="scientific">Dipteronia sinensis</name>
    <dbReference type="NCBI Taxonomy" id="43782"/>
    <lineage>
        <taxon>Eukaryota</taxon>
        <taxon>Viridiplantae</taxon>
        <taxon>Streptophyta</taxon>
        <taxon>Embryophyta</taxon>
        <taxon>Tracheophyta</taxon>
        <taxon>Spermatophyta</taxon>
        <taxon>Magnoliopsida</taxon>
        <taxon>eudicotyledons</taxon>
        <taxon>Gunneridae</taxon>
        <taxon>Pentapetalae</taxon>
        <taxon>rosids</taxon>
        <taxon>malvids</taxon>
        <taxon>Sapindales</taxon>
        <taxon>Sapindaceae</taxon>
        <taxon>Hippocastanoideae</taxon>
        <taxon>Acereae</taxon>
        <taxon>Dipteronia</taxon>
    </lineage>
</organism>
<evidence type="ECO:0000256" key="1">
    <source>
        <dbReference type="SAM" id="MobiDB-lite"/>
    </source>
</evidence>
<protein>
    <submittedName>
        <fullName evidence="2">Uncharacterized protein</fullName>
    </submittedName>
</protein>
<feature type="compositionally biased region" description="Polar residues" evidence="1">
    <location>
        <begin position="34"/>
        <end position="43"/>
    </location>
</feature>
<dbReference type="Proteomes" id="UP001281410">
    <property type="component" value="Unassembled WGS sequence"/>
</dbReference>
<name>A0AAE0AAY7_9ROSI</name>
<feature type="region of interest" description="Disordered" evidence="1">
    <location>
        <begin position="23"/>
        <end position="60"/>
    </location>
</feature>
<dbReference type="EMBL" id="JANJYJ010000006">
    <property type="protein sequence ID" value="KAK3206673.1"/>
    <property type="molecule type" value="Genomic_DNA"/>
</dbReference>
<dbReference type="AlphaFoldDB" id="A0AAE0AAY7"/>
<gene>
    <name evidence="2" type="ORF">Dsin_020719</name>
</gene>
<keyword evidence="3" id="KW-1185">Reference proteome</keyword>
<comment type="caution">
    <text evidence="2">The sequence shown here is derived from an EMBL/GenBank/DDBJ whole genome shotgun (WGS) entry which is preliminary data.</text>
</comment>
<reference evidence="2" key="1">
    <citation type="journal article" date="2023" name="Plant J.">
        <title>Genome sequences and population genomics provide insights into the demographic history, inbreeding, and mutation load of two 'living fossil' tree species of Dipteronia.</title>
        <authorList>
            <person name="Feng Y."/>
            <person name="Comes H.P."/>
            <person name="Chen J."/>
            <person name="Zhu S."/>
            <person name="Lu R."/>
            <person name="Zhang X."/>
            <person name="Li P."/>
            <person name="Qiu J."/>
            <person name="Olsen K.M."/>
            <person name="Qiu Y."/>
        </authorList>
    </citation>
    <scope>NUCLEOTIDE SEQUENCE</scope>
    <source>
        <strain evidence="2">NBL</strain>
    </source>
</reference>
<feature type="compositionally biased region" description="Basic and acidic residues" evidence="1">
    <location>
        <begin position="44"/>
        <end position="60"/>
    </location>
</feature>
<sequence length="136" mass="15536">MTYADVLQKAQILAREDEIAINAKPKENGLPQKNPWNKNSQGKNDNRNRGQKRQRADDAEKKELPICDTCGKNHEYELRVAIPSGESLCAKEFLRSCRVQIGSNVLEAYLIILDMCDFDLNFCIDWLSAYRANVQC</sequence>
<evidence type="ECO:0000313" key="2">
    <source>
        <dbReference type="EMBL" id="KAK3206673.1"/>
    </source>
</evidence>
<proteinExistence type="predicted"/>
<evidence type="ECO:0000313" key="3">
    <source>
        <dbReference type="Proteomes" id="UP001281410"/>
    </source>
</evidence>